<keyword evidence="1" id="KW-0732">Signal</keyword>
<reference evidence="3 4" key="1">
    <citation type="submission" date="2024-04" db="EMBL/GenBank/DDBJ databases">
        <authorList>
            <person name="Rising A."/>
            <person name="Reimegard J."/>
            <person name="Sonavane S."/>
            <person name="Akerstrom W."/>
            <person name="Nylinder S."/>
            <person name="Hedman E."/>
            <person name="Kallberg Y."/>
        </authorList>
    </citation>
    <scope>NUCLEOTIDE SEQUENCE [LARGE SCALE GENOMIC DNA]</scope>
</reference>
<feature type="chain" id="PRO_5043584307" description="Chitin-binding type-4 domain-containing protein" evidence="1">
    <location>
        <begin position="20"/>
        <end position="217"/>
    </location>
</feature>
<evidence type="ECO:0000256" key="1">
    <source>
        <dbReference type="SAM" id="SignalP"/>
    </source>
</evidence>
<feature type="domain" description="Chitin-binding type-4" evidence="2">
    <location>
        <begin position="20"/>
        <end position="209"/>
    </location>
</feature>
<dbReference type="EMBL" id="CAXIEN010000020">
    <property type="protein sequence ID" value="CAL1265993.1"/>
    <property type="molecule type" value="Genomic_DNA"/>
</dbReference>
<dbReference type="InterPro" id="IPR004302">
    <property type="entry name" value="Cellulose/chitin-bd_N"/>
</dbReference>
<sequence>MWYLTYFIFCWCLAIQVQGHGRLLEPPSRSSMWRFGYDTPSNYNDNELFCGGIYVQTVINRGKCGVCGDAYHLKQPRPNEAGGKYGLGIIVRNYTVGQVINARIDLTANHLGYFEFKICPNNNTKKIVEQSCLDKYLLQLADGSGTRFYVKPWYLGLTDIKLQLPKELTCSQCVLQWQYRGENNWGLCSNGMQKLGCGPQETFRSCTDVAIHQTIKN</sequence>
<organism evidence="3 4">
    <name type="scientific">Larinioides sclopetarius</name>
    <dbReference type="NCBI Taxonomy" id="280406"/>
    <lineage>
        <taxon>Eukaryota</taxon>
        <taxon>Metazoa</taxon>
        <taxon>Ecdysozoa</taxon>
        <taxon>Arthropoda</taxon>
        <taxon>Chelicerata</taxon>
        <taxon>Arachnida</taxon>
        <taxon>Araneae</taxon>
        <taxon>Araneomorphae</taxon>
        <taxon>Entelegynae</taxon>
        <taxon>Araneoidea</taxon>
        <taxon>Araneidae</taxon>
        <taxon>Larinioides</taxon>
    </lineage>
</organism>
<accession>A0AAV1Z363</accession>
<comment type="caution">
    <text evidence="3">The sequence shown here is derived from an EMBL/GenBank/DDBJ whole genome shotgun (WGS) entry which is preliminary data.</text>
</comment>
<dbReference type="Pfam" id="PF03067">
    <property type="entry name" value="LPMO_10"/>
    <property type="match status" value="1"/>
</dbReference>
<evidence type="ECO:0000259" key="2">
    <source>
        <dbReference type="Pfam" id="PF03067"/>
    </source>
</evidence>
<gene>
    <name evidence="3" type="ORF">LARSCL_LOCUS2863</name>
</gene>
<dbReference type="Proteomes" id="UP001497382">
    <property type="component" value="Unassembled WGS sequence"/>
</dbReference>
<feature type="signal peptide" evidence="1">
    <location>
        <begin position="1"/>
        <end position="19"/>
    </location>
</feature>
<name>A0AAV1Z363_9ARAC</name>
<evidence type="ECO:0000313" key="4">
    <source>
        <dbReference type="Proteomes" id="UP001497382"/>
    </source>
</evidence>
<protein>
    <recommendedName>
        <fullName evidence="2">Chitin-binding type-4 domain-containing protein</fullName>
    </recommendedName>
</protein>
<dbReference type="AlphaFoldDB" id="A0AAV1Z363"/>
<dbReference type="PANTHER" id="PTHR21113">
    <property type="entry name" value="AGAP001705-PA"/>
    <property type="match status" value="1"/>
</dbReference>
<proteinExistence type="predicted"/>
<keyword evidence="4" id="KW-1185">Reference proteome</keyword>
<evidence type="ECO:0000313" key="3">
    <source>
        <dbReference type="EMBL" id="CAL1265993.1"/>
    </source>
</evidence>
<dbReference type="PANTHER" id="PTHR21113:SF4">
    <property type="entry name" value="CHITIN-BINDING TYPE-4 DOMAIN-CONTAINING PROTEIN"/>
    <property type="match status" value="1"/>
</dbReference>